<dbReference type="EMBL" id="MN740410">
    <property type="protein sequence ID" value="QHU05234.1"/>
    <property type="molecule type" value="Genomic_DNA"/>
</dbReference>
<keyword evidence="1" id="KW-0812">Transmembrane</keyword>
<dbReference type="AlphaFoldDB" id="A0A6C0JNH2"/>
<accession>A0A6C0JNH2</accession>
<sequence>MKYRAMTKKPWLFVPAVVLLLIGMFLLFDVLIPWIQEDHSGDPYFVFKISGYVLIYSILFALYSELFMVAIGHYQNQYTGSRFFKGILY</sequence>
<keyword evidence="1" id="KW-0472">Membrane</keyword>
<evidence type="ECO:0000313" key="2">
    <source>
        <dbReference type="EMBL" id="QHU05234.1"/>
    </source>
</evidence>
<reference evidence="2" key="1">
    <citation type="journal article" date="2020" name="Nature">
        <title>Giant virus diversity and host interactions through global metagenomics.</title>
        <authorList>
            <person name="Schulz F."/>
            <person name="Roux S."/>
            <person name="Paez-Espino D."/>
            <person name="Jungbluth S."/>
            <person name="Walsh D.A."/>
            <person name="Denef V.J."/>
            <person name="McMahon K.D."/>
            <person name="Konstantinidis K.T."/>
            <person name="Eloe-Fadrosh E.A."/>
            <person name="Kyrpides N.C."/>
            <person name="Woyke T."/>
        </authorList>
    </citation>
    <scope>NUCLEOTIDE SEQUENCE</scope>
    <source>
        <strain evidence="2">GVMAG-M-3300027734-16</strain>
    </source>
</reference>
<name>A0A6C0JNH2_9ZZZZ</name>
<organism evidence="2">
    <name type="scientific">viral metagenome</name>
    <dbReference type="NCBI Taxonomy" id="1070528"/>
    <lineage>
        <taxon>unclassified sequences</taxon>
        <taxon>metagenomes</taxon>
        <taxon>organismal metagenomes</taxon>
    </lineage>
</organism>
<feature type="transmembrane region" description="Helical" evidence="1">
    <location>
        <begin position="12"/>
        <end position="34"/>
    </location>
</feature>
<proteinExistence type="predicted"/>
<keyword evidence="1" id="KW-1133">Transmembrane helix</keyword>
<feature type="transmembrane region" description="Helical" evidence="1">
    <location>
        <begin position="54"/>
        <end position="74"/>
    </location>
</feature>
<protein>
    <submittedName>
        <fullName evidence="2">Uncharacterized protein</fullName>
    </submittedName>
</protein>
<evidence type="ECO:0000256" key="1">
    <source>
        <dbReference type="SAM" id="Phobius"/>
    </source>
</evidence>